<comment type="caution">
    <text evidence="2">The sequence shown here is derived from an EMBL/GenBank/DDBJ whole genome shotgun (WGS) entry which is preliminary data.</text>
</comment>
<protein>
    <submittedName>
        <fullName evidence="2">Uncharacterized protein</fullName>
    </submittedName>
</protein>
<organism evidence="2">
    <name type="scientific">marine sediment metagenome</name>
    <dbReference type="NCBI Taxonomy" id="412755"/>
    <lineage>
        <taxon>unclassified sequences</taxon>
        <taxon>metagenomes</taxon>
        <taxon>ecological metagenomes</taxon>
    </lineage>
</organism>
<dbReference type="EMBL" id="LAZR01017134">
    <property type="protein sequence ID" value="KKM01667.1"/>
    <property type="molecule type" value="Genomic_DNA"/>
</dbReference>
<accession>A0A0F9HET2</accession>
<proteinExistence type="predicted"/>
<dbReference type="AlphaFoldDB" id="A0A0F9HET2"/>
<name>A0A0F9HET2_9ZZZZ</name>
<feature type="transmembrane region" description="Helical" evidence="1">
    <location>
        <begin position="79"/>
        <end position="100"/>
    </location>
</feature>
<sequence length="108" mass="12638">MAQKVNYWKESTHTVLSYWFVIIGVSIQLYLGIRYFNILFGQLCIVEAIFGLSGIFLLDYMHGRDSFYPQKFKKIHPNTFIRFVITFGVITAIQFLFQIIPLVTSTEM</sequence>
<evidence type="ECO:0000256" key="1">
    <source>
        <dbReference type="SAM" id="Phobius"/>
    </source>
</evidence>
<gene>
    <name evidence="2" type="ORF">LCGC14_1792150</name>
</gene>
<feature type="non-terminal residue" evidence="2">
    <location>
        <position position="108"/>
    </location>
</feature>
<keyword evidence="1" id="KW-1133">Transmembrane helix</keyword>
<keyword evidence="1" id="KW-0812">Transmembrane</keyword>
<reference evidence="2" key="1">
    <citation type="journal article" date="2015" name="Nature">
        <title>Complex archaea that bridge the gap between prokaryotes and eukaryotes.</title>
        <authorList>
            <person name="Spang A."/>
            <person name="Saw J.H."/>
            <person name="Jorgensen S.L."/>
            <person name="Zaremba-Niedzwiedzka K."/>
            <person name="Martijn J."/>
            <person name="Lind A.E."/>
            <person name="van Eijk R."/>
            <person name="Schleper C."/>
            <person name="Guy L."/>
            <person name="Ettema T.J."/>
        </authorList>
    </citation>
    <scope>NUCLEOTIDE SEQUENCE</scope>
</reference>
<feature type="transmembrane region" description="Helical" evidence="1">
    <location>
        <begin position="39"/>
        <end position="58"/>
    </location>
</feature>
<evidence type="ECO:0000313" key="2">
    <source>
        <dbReference type="EMBL" id="KKM01667.1"/>
    </source>
</evidence>
<feature type="transmembrane region" description="Helical" evidence="1">
    <location>
        <begin position="12"/>
        <end position="33"/>
    </location>
</feature>
<keyword evidence="1" id="KW-0472">Membrane</keyword>